<dbReference type="SMART" id="SM00220">
    <property type="entry name" value="S_TKc"/>
    <property type="match status" value="1"/>
</dbReference>
<evidence type="ECO:0000256" key="6">
    <source>
        <dbReference type="PROSITE-ProRule" id="PRU10141"/>
    </source>
</evidence>
<gene>
    <name evidence="9" type="ORF">RUM43_013866</name>
</gene>
<evidence type="ECO:0000259" key="8">
    <source>
        <dbReference type="PROSITE" id="PS50011"/>
    </source>
</evidence>
<dbReference type="CDD" id="cd07831">
    <property type="entry name" value="STKc_MOK"/>
    <property type="match status" value="1"/>
</dbReference>
<evidence type="ECO:0000256" key="3">
    <source>
        <dbReference type="ARBA" id="ARBA00022741"/>
    </source>
</evidence>
<dbReference type="Gene3D" id="3.30.200.20">
    <property type="entry name" value="Phosphorylase Kinase, domain 1"/>
    <property type="match status" value="1"/>
</dbReference>
<dbReference type="InterPro" id="IPR011009">
    <property type="entry name" value="Kinase-like_dom_sf"/>
</dbReference>
<dbReference type="Gene3D" id="1.10.510.10">
    <property type="entry name" value="Transferase(Phosphotransferase) domain 1"/>
    <property type="match status" value="1"/>
</dbReference>
<keyword evidence="1" id="KW-0723">Serine/threonine-protein kinase</keyword>
<keyword evidence="2" id="KW-0808">Transferase</keyword>
<feature type="compositionally biased region" description="Basic and acidic residues" evidence="7">
    <location>
        <begin position="422"/>
        <end position="432"/>
    </location>
</feature>
<keyword evidence="3 6" id="KW-0547">Nucleotide-binding</keyword>
<organism evidence="9 10">
    <name type="scientific">Polyplax serrata</name>
    <name type="common">Common mouse louse</name>
    <dbReference type="NCBI Taxonomy" id="468196"/>
    <lineage>
        <taxon>Eukaryota</taxon>
        <taxon>Metazoa</taxon>
        <taxon>Ecdysozoa</taxon>
        <taxon>Arthropoda</taxon>
        <taxon>Hexapoda</taxon>
        <taxon>Insecta</taxon>
        <taxon>Pterygota</taxon>
        <taxon>Neoptera</taxon>
        <taxon>Paraneoptera</taxon>
        <taxon>Psocodea</taxon>
        <taxon>Troctomorpha</taxon>
        <taxon>Phthiraptera</taxon>
        <taxon>Anoplura</taxon>
        <taxon>Polyplacidae</taxon>
        <taxon>Polyplax</taxon>
    </lineage>
</organism>
<reference evidence="9 10" key="1">
    <citation type="submission" date="2023-10" db="EMBL/GenBank/DDBJ databases">
        <title>Genomes of two closely related lineages of the louse Polyplax serrata with different host specificities.</title>
        <authorList>
            <person name="Martinu J."/>
            <person name="Tarabai H."/>
            <person name="Stefka J."/>
            <person name="Hypsa V."/>
        </authorList>
    </citation>
    <scope>NUCLEOTIDE SEQUENCE [LARGE SCALE GENOMIC DNA]</scope>
    <source>
        <strain evidence="9">HR10_N</strain>
    </source>
</reference>
<feature type="binding site" evidence="6">
    <location>
        <position position="38"/>
    </location>
    <ligand>
        <name>ATP</name>
        <dbReference type="ChEBI" id="CHEBI:30616"/>
    </ligand>
</feature>
<feature type="domain" description="Protein kinase" evidence="8">
    <location>
        <begin position="9"/>
        <end position="292"/>
    </location>
</feature>
<dbReference type="InterPro" id="IPR050117">
    <property type="entry name" value="MAPK"/>
</dbReference>
<dbReference type="InterPro" id="IPR000719">
    <property type="entry name" value="Prot_kinase_dom"/>
</dbReference>
<evidence type="ECO:0000256" key="2">
    <source>
        <dbReference type="ARBA" id="ARBA00022679"/>
    </source>
</evidence>
<protein>
    <recommendedName>
        <fullName evidence="8">Protein kinase domain-containing protein</fullName>
    </recommendedName>
</protein>
<evidence type="ECO:0000256" key="4">
    <source>
        <dbReference type="ARBA" id="ARBA00022777"/>
    </source>
</evidence>
<evidence type="ECO:0000256" key="5">
    <source>
        <dbReference type="ARBA" id="ARBA00022840"/>
    </source>
</evidence>
<sequence length="543" mass="62166">MSTTFLKKYKVLSHIGEGSFSEVLKCQERESGNLYAAKRLKKDYHSLAEVTESPEVIAMRKLSHHPNILHIIEFHVDPIPGKVTFIFELMDMSLYDMMKNRKRPLPEIRVKRYLYQLLKGLDHLHHHGIFHRDIKPENILIKNEVIKLADLGSIRGAYGRPPYTEYISTRWYRSPECLLTTGYYGPKMDVWASGCVFYELLTTKPLFPGTNEVDQISKIHDILGTPNTRLLAKFYRHKSRNCEYFFQSRTGSGLVCLLPNLTENGRDILKQMLTYDPEHRTNVRRLLEHRYFNELREQEQMPVKKRVSISQSFTREWRNPLLLSLITSGEKKKRSKLLKKRSSPQKSMKQNTSSQSLVNVPANGISSSIGTKGLPTLCSGGQNKVPGQTLSKIDNSISKKFVTEEQLVSRSWATENSNVKTAHPDVKAESRPMKRKPSPQFPKMAKILQQQSPSNGTSFPSYELPTREFFDFGSVTLPIIDIRRSDHLVQRRLHQMNYSSGFSPNKMSILSTIPERSKAQGIRGESPTDSSSTEGIIKKPRGI</sequence>
<evidence type="ECO:0000313" key="9">
    <source>
        <dbReference type="EMBL" id="KAK6631802.1"/>
    </source>
</evidence>
<proteinExistence type="predicted"/>
<evidence type="ECO:0000256" key="7">
    <source>
        <dbReference type="SAM" id="MobiDB-lite"/>
    </source>
</evidence>
<dbReference type="GO" id="GO:0004674">
    <property type="term" value="F:protein serine/threonine kinase activity"/>
    <property type="evidence" value="ECO:0007669"/>
    <property type="project" value="UniProtKB-KW"/>
</dbReference>
<dbReference type="InterPro" id="IPR008271">
    <property type="entry name" value="Ser/Thr_kinase_AS"/>
</dbReference>
<evidence type="ECO:0000313" key="10">
    <source>
        <dbReference type="Proteomes" id="UP001372834"/>
    </source>
</evidence>
<feature type="region of interest" description="Disordered" evidence="7">
    <location>
        <begin position="418"/>
        <end position="439"/>
    </location>
</feature>
<dbReference type="Proteomes" id="UP001372834">
    <property type="component" value="Unassembled WGS sequence"/>
</dbReference>
<dbReference type="SUPFAM" id="SSF56112">
    <property type="entry name" value="Protein kinase-like (PK-like)"/>
    <property type="match status" value="1"/>
</dbReference>
<keyword evidence="5 6" id="KW-0067">ATP-binding</keyword>
<evidence type="ECO:0000256" key="1">
    <source>
        <dbReference type="ARBA" id="ARBA00022527"/>
    </source>
</evidence>
<dbReference type="Pfam" id="PF00069">
    <property type="entry name" value="Pkinase"/>
    <property type="match status" value="1"/>
</dbReference>
<dbReference type="PROSITE" id="PS00108">
    <property type="entry name" value="PROTEIN_KINASE_ST"/>
    <property type="match status" value="1"/>
</dbReference>
<comment type="caution">
    <text evidence="9">The sequence shown here is derived from an EMBL/GenBank/DDBJ whole genome shotgun (WGS) entry which is preliminary data.</text>
</comment>
<dbReference type="PANTHER" id="PTHR24055">
    <property type="entry name" value="MITOGEN-ACTIVATED PROTEIN KINASE"/>
    <property type="match status" value="1"/>
</dbReference>
<dbReference type="PROSITE" id="PS50011">
    <property type="entry name" value="PROTEIN_KINASE_DOM"/>
    <property type="match status" value="1"/>
</dbReference>
<name>A0AAN8PRC7_POLSC</name>
<dbReference type="GO" id="GO:0005524">
    <property type="term" value="F:ATP binding"/>
    <property type="evidence" value="ECO:0007669"/>
    <property type="project" value="UniProtKB-UniRule"/>
</dbReference>
<dbReference type="EMBL" id="JAWJWE010000008">
    <property type="protein sequence ID" value="KAK6631802.1"/>
    <property type="molecule type" value="Genomic_DNA"/>
</dbReference>
<feature type="region of interest" description="Disordered" evidence="7">
    <location>
        <begin position="333"/>
        <end position="359"/>
    </location>
</feature>
<dbReference type="PROSITE" id="PS00107">
    <property type="entry name" value="PROTEIN_KINASE_ATP"/>
    <property type="match status" value="1"/>
</dbReference>
<feature type="region of interest" description="Disordered" evidence="7">
    <location>
        <begin position="516"/>
        <end position="543"/>
    </location>
</feature>
<feature type="compositionally biased region" description="Polar residues" evidence="7">
    <location>
        <begin position="344"/>
        <end position="359"/>
    </location>
</feature>
<dbReference type="InterPro" id="IPR017441">
    <property type="entry name" value="Protein_kinase_ATP_BS"/>
</dbReference>
<feature type="compositionally biased region" description="Basic residues" evidence="7">
    <location>
        <begin position="333"/>
        <end position="343"/>
    </location>
</feature>
<dbReference type="AlphaFoldDB" id="A0AAN8PRC7"/>
<keyword evidence="4" id="KW-0418">Kinase</keyword>
<accession>A0AAN8PRC7</accession>
<dbReference type="FunFam" id="1.10.510.10:FF:000624">
    <property type="entry name" value="Mitogen-activated protein kinase"/>
    <property type="match status" value="1"/>
</dbReference>